<name>A0A2T4CIW3_TRILO</name>
<sequence length="157" mass="18009">MMIRIKSLANRDTALRPSARPVIAAHSLSPSAEHRYDPCLSTKDRGGKKWRCTTAKSMSHSHSMLFDFILSIDFSHSASREFSTDPSRYHFRNPSLLLTRRLDHARPSSGCSGLYSTAQLGEWCCYLQFCDFRRQRCCSGRRCIQAVRESHKHGWVQ</sequence>
<dbReference type="Proteomes" id="UP000240760">
    <property type="component" value="Unassembled WGS sequence"/>
</dbReference>
<proteinExistence type="predicted"/>
<gene>
    <name evidence="1" type="ORF">M440DRAFT_85850</name>
</gene>
<reference evidence="1 2" key="1">
    <citation type="submission" date="2016-07" db="EMBL/GenBank/DDBJ databases">
        <title>Multiple horizontal gene transfer events from other fungi enriched the ability of initially mycotrophic Trichoderma (Ascomycota) to feed on dead plant biomass.</title>
        <authorList>
            <consortium name="DOE Joint Genome Institute"/>
            <person name="Aerts A."/>
            <person name="Atanasova L."/>
            <person name="Chenthamara K."/>
            <person name="Zhang J."/>
            <person name="Grujic M."/>
            <person name="Henrissat B."/>
            <person name="Kuo A."/>
            <person name="Salamov A."/>
            <person name="Lipzen A."/>
            <person name="Labutti K."/>
            <person name="Barry K."/>
            <person name="Miao Y."/>
            <person name="Rahimi M.J."/>
            <person name="Shen Q."/>
            <person name="Grigoriev I.V."/>
            <person name="Kubicek C.P."/>
            <person name="Druzhinina I.S."/>
        </authorList>
    </citation>
    <scope>NUCLEOTIDE SEQUENCE [LARGE SCALE GENOMIC DNA]</scope>
    <source>
        <strain evidence="1 2">ATCC 18648</strain>
    </source>
</reference>
<dbReference type="EMBL" id="KZ679126">
    <property type="protein sequence ID" value="PTB81495.1"/>
    <property type="molecule type" value="Genomic_DNA"/>
</dbReference>
<evidence type="ECO:0000313" key="1">
    <source>
        <dbReference type="EMBL" id="PTB81495.1"/>
    </source>
</evidence>
<keyword evidence="2" id="KW-1185">Reference proteome</keyword>
<protein>
    <submittedName>
        <fullName evidence="1">Uncharacterized protein</fullName>
    </submittedName>
</protein>
<evidence type="ECO:0000313" key="2">
    <source>
        <dbReference type="Proteomes" id="UP000240760"/>
    </source>
</evidence>
<dbReference type="AlphaFoldDB" id="A0A2T4CIW3"/>
<accession>A0A2T4CIW3</accession>
<organism evidence="1 2">
    <name type="scientific">Trichoderma longibrachiatum ATCC 18648</name>
    <dbReference type="NCBI Taxonomy" id="983965"/>
    <lineage>
        <taxon>Eukaryota</taxon>
        <taxon>Fungi</taxon>
        <taxon>Dikarya</taxon>
        <taxon>Ascomycota</taxon>
        <taxon>Pezizomycotina</taxon>
        <taxon>Sordariomycetes</taxon>
        <taxon>Hypocreomycetidae</taxon>
        <taxon>Hypocreales</taxon>
        <taxon>Hypocreaceae</taxon>
        <taxon>Trichoderma</taxon>
    </lineage>
</organism>